<dbReference type="InterPro" id="IPR036569">
    <property type="entry name" value="RpiB_LacA_LacB_sf"/>
</dbReference>
<dbReference type="GO" id="GO:0019316">
    <property type="term" value="P:D-allose catabolic process"/>
    <property type="evidence" value="ECO:0007669"/>
    <property type="project" value="TreeGrafter"/>
</dbReference>
<protein>
    <submittedName>
        <fullName evidence="3">Ribose-5-phosphate isomerase</fullName>
    </submittedName>
</protein>
<dbReference type="NCBIfam" id="TIGR00689">
    <property type="entry name" value="rpiB_lacA_lacB"/>
    <property type="match status" value="1"/>
</dbReference>
<dbReference type="SUPFAM" id="SSF89623">
    <property type="entry name" value="Ribose/Galactose isomerase RpiB/AlsB"/>
    <property type="match status" value="1"/>
</dbReference>
<name>A0A2H0BUN9_9BACT</name>
<dbReference type="NCBIfam" id="NF004051">
    <property type="entry name" value="PRK05571.1"/>
    <property type="match status" value="1"/>
</dbReference>
<feature type="active site" description="Proton acceptor" evidence="2">
    <location>
        <position position="72"/>
    </location>
</feature>
<organism evidence="3 4">
    <name type="scientific">Candidatus Roizmanbacteria bacterium CG22_combo_CG10-13_8_21_14_all_38_20</name>
    <dbReference type="NCBI Taxonomy" id="1974862"/>
    <lineage>
        <taxon>Bacteria</taxon>
        <taxon>Candidatus Roizmaniibacteriota</taxon>
    </lineage>
</organism>
<dbReference type="Pfam" id="PF02502">
    <property type="entry name" value="LacAB_rpiB"/>
    <property type="match status" value="1"/>
</dbReference>
<dbReference type="InterPro" id="IPR003500">
    <property type="entry name" value="RpiB_LacA_LacB"/>
</dbReference>
<proteinExistence type="inferred from homology"/>
<dbReference type="GO" id="GO:0004751">
    <property type="term" value="F:ribose-5-phosphate isomerase activity"/>
    <property type="evidence" value="ECO:0007669"/>
    <property type="project" value="TreeGrafter"/>
</dbReference>
<dbReference type="PIRSF" id="PIRSF005384">
    <property type="entry name" value="RpiB_LacA_B"/>
    <property type="match status" value="1"/>
</dbReference>
<sequence>MKIYLGADHGGYELKEKIKGWMREWGQINYETYEYEDLGAYELNPGDDYPDFAFAVAKAVAKDSESFGILSCRSGAGVVMAANKVKGIRAGSAHNIESAQHLKAHNNANILAVSGDWLNDEQAKEIIKVFLDTKFEAGRHQRRLAKIAQYENQMFHSLPK</sequence>
<dbReference type="AlphaFoldDB" id="A0A2H0BUN9"/>
<evidence type="ECO:0000313" key="4">
    <source>
        <dbReference type="Proteomes" id="UP000231246"/>
    </source>
</evidence>
<feature type="active site" description="Proton donor" evidence="2">
    <location>
        <position position="105"/>
    </location>
</feature>
<keyword evidence="3" id="KW-0413">Isomerase</keyword>
<dbReference type="PANTHER" id="PTHR30345">
    <property type="entry name" value="RIBOSE-5-PHOSPHATE ISOMERASE B"/>
    <property type="match status" value="1"/>
</dbReference>
<dbReference type="Gene3D" id="3.40.1400.10">
    <property type="entry name" value="Sugar-phosphate isomerase, RpiB/LacA/LacB"/>
    <property type="match status" value="1"/>
</dbReference>
<accession>A0A2H0BUN9</accession>
<dbReference type="PANTHER" id="PTHR30345:SF0">
    <property type="entry name" value="DNA DAMAGE-REPAIR_TOLERATION PROTEIN DRT102"/>
    <property type="match status" value="1"/>
</dbReference>
<dbReference type="EMBL" id="PCTA01000029">
    <property type="protein sequence ID" value="PIP61341.1"/>
    <property type="molecule type" value="Genomic_DNA"/>
</dbReference>
<evidence type="ECO:0000313" key="3">
    <source>
        <dbReference type="EMBL" id="PIP61341.1"/>
    </source>
</evidence>
<comment type="similarity">
    <text evidence="1">Belongs to the LacAB/RpiB family.</text>
</comment>
<dbReference type="Proteomes" id="UP000231246">
    <property type="component" value="Unassembled WGS sequence"/>
</dbReference>
<gene>
    <name evidence="3" type="ORF">COW99_04595</name>
</gene>
<dbReference type="GO" id="GO:0009052">
    <property type="term" value="P:pentose-phosphate shunt, non-oxidative branch"/>
    <property type="evidence" value="ECO:0007669"/>
    <property type="project" value="TreeGrafter"/>
</dbReference>
<evidence type="ECO:0000256" key="2">
    <source>
        <dbReference type="PIRSR" id="PIRSR005384-1"/>
    </source>
</evidence>
<reference evidence="3 4" key="1">
    <citation type="submission" date="2017-09" db="EMBL/GenBank/DDBJ databases">
        <title>Depth-based differentiation of microbial function through sediment-hosted aquifers and enrichment of novel symbionts in the deep terrestrial subsurface.</title>
        <authorList>
            <person name="Probst A.J."/>
            <person name="Ladd B."/>
            <person name="Jarett J.K."/>
            <person name="Geller-Mcgrath D.E."/>
            <person name="Sieber C.M."/>
            <person name="Emerson J.B."/>
            <person name="Anantharaman K."/>
            <person name="Thomas B.C."/>
            <person name="Malmstrom R."/>
            <person name="Stieglmeier M."/>
            <person name="Klingl A."/>
            <person name="Woyke T."/>
            <person name="Ryan C.M."/>
            <person name="Banfield J.F."/>
        </authorList>
    </citation>
    <scope>NUCLEOTIDE SEQUENCE [LARGE SCALE GENOMIC DNA]</scope>
    <source>
        <strain evidence="3">CG22_combo_CG10-13_8_21_14_all_38_20</strain>
    </source>
</reference>
<evidence type="ECO:0000256" key="1">
    <source>
        <dbReference type="ARBA" id="ARBA00008754"/>
    </source>
</evidence>
<comment type="caution">
    <text evidence="3">The sequence shown here is derived from an EMBL/GenBank/DDBJ whole genome shotgun (WGS) entry which is preliminary data.</text>
</comment>